<protein>
    <submittedName>
        <fullName evidence="1">Uncharacterized protein</fullName>
    </submittedName>
</protein>
<sequence length="105" mass="11363">MGVLLMLGLAVIVTALQAVILAYLWRESQVSTPPVLHAADVLGPPRFFQVSVGPAAHGAPASAHLPLLLQRLEQHIRLEKAAAESFHRYPTVASLHKHTDSPLLH</sequence>
<dbReference type="AlphaFoldDB" id="A0A143PF65"/>
<dbReference type="STRING" id="1855912.LuPra_00243"/>
<accession>A0A143PF65</accession>
<keyword evidence="2" id="KW-1185">Reference proteome</keyword>
<evidence type="ECO:0000313" key="1">
    <source>
        <dbReference type="EMBL" id="AMY07076.1"/>
    </source>
</evidence>
<dbReference type="Proteomes" id="UP000076079">
    <property type="component" value="Chromosome"/>
</dbReference>
<organism evidence="1 2">
    <name type="scientific">Luteitalea pratensis</name>
    <dbReference type="NCBI Taxonomy" id="1855912"/>
    <lineage>
        <taxon>Bacteria</taxon>
        <taxon>Pseudomonadati</taxon>
        <taxon>Acidobacteriota</taxon>
        <taxon>Vicinamibacteria</taxon>
        <taxon>Vicinamibacterales</taxon>
        <taxon>Vicinamibacteraceae</taxon>
        <taxon>Luteitalea</taxon>
    </lineage>
</organism>
<name>A0A143PF65_LUTPR</name>
<reference evidence="1 2" key="1">
    <citation type="journal article" date="2016" name="Genome Announc.">
        <title>First Complete Genome Sequence of a Subdivision 6 Acidobacterium Strain.</title>
        <authorList>
            <person name="Huang S."/>
            <person name="Vieira S."/>
            <person name="Bunk B."/>
            <person name="Riedel T."/>
            <person name="Sproer C."/>
            <person name="Overmann J."/>
        </authorList>
    </citation>
    <scope>NUCLEOTIDE SEQUENCE [LARGE SCALE GENOMIC DNA]</scope>
    <source>
        <strain evidence="2">DSM 100886 HEG_-6_39</strain>
    </source>
</reference>
<evidence type="ECO:0000313" key="2">
    <source>
        <dbReference type="Proteomes" id="UP000076079"/>
    </source>
</evidence>
<proteinExistence type="predicted"/>
<dbReference type="KEGG" id="abac:LuPra_00243"/>
<reference evidence="2" key="2">
    <citation type="submission" date="2016-04" db="EMBL/GenBank/DDBJ databases">
        <title>First Complete Genome Sequence of a Subdivision 6 Acidobacterium.</title>
        <authorList>
            <person name="Huang S."/>
            <person name="Vieira S."/>
            <person name="Bunk B."/>
            <person name="Riedel T."/>
            <person name="Sproeer C."/>
            <person name="Overmann J."/>
        </authorList>
    </citation>
    <scope>NUCLEOTIDE SEQUENCE [LARGE SCALE GENOMIC DNA]</scope>
    <source>
        <strain evidence="2">DSM 100886 HEG_-6_39</strain>
    </source>
</reference>
<dbReference type="RefSeq" id="WP_110169079.1">
    <property type="nucleotide sequence ID" value="NZ_CP015136.1"/>
</dbReference>
<gene>
    <name evidence="1" type="ORF">LuPra_00243</name>
</gene>
<dbReference type="EMBL" id="CP015136">
    <property type="protein sequence ID" value="AMY07076.1"/>
    <property type="molecule type" value="Genomic_DNA"/>
</dbReference>